<sequence length="168" mass="18210">MFGPSKATRDAEFTAFVSSAQTPLLRMAYALTGDSHAARDLVQEALLKTYLAWGRIRTDDALAYTRRIIVNQRIDTWRKTGKETASGELPEGVRPDGSGTVDARDSLVRLLATLPEQQRKIVVLRHYADMSEAQVAEQLGISVGAVKSAASRGLAALRTHAATEGGTR</sequence>
<comment type="similarity">
    <text evidence="1">Belongs to the sigma-70 factor family. ECF subfamily.</text>
</comment>
<dbReference type="Pfam" id="PF08281">
    <property type="entry name" value="Sigma70_r4_2"/>
    <property type="match status" value="1"/>
</dbReference>
<feature type="domain" description="RNA polymerase sigma factor 70 region 4 type 2" evidence="7">
    <location>
        <begin position="105"/>
        <end position="157"/>
    </location>
</feature>
<keyword evidence="5" id="KW-0804">Transcription</keyword>
<evidence type="ECO:0000313" key="9">
    <source>
        <dbReference type="Proteomes" id="UP001501475"/>
    </source>
</evidence>
<dbReference type="Gene3D" id="1.10.10.10">
    <property type="entry name" value="Winged helix-like DNA-binding domain superfamily/Winged helix DNA-binding domain"/>
    <property type="match status" value="1"/>
</dbReference>
<dbReference type="InterPro" id="IPR013249">
    <property type="entry name" value="RNA_pol_sigma70_r4_t2"/>
</dbReference>
<evidence type="ECO:0000313" key="8">
    <source>
        <dbReference type="EMBL" id="GAA1772134.1"/>
    </source>
</evidence>
<dbReference type="InterPro" id="IPR007627">
    <property type="entry name" value="RNA_pol_sigma70_r2"/>
</dbReference>
<dbReference type="PANTHER" id="PTHR43133">
    <property type="entry name" value="RNA POLYMERASE ECF-TYPE SIGMA FACTO"/>
    <property type="match status" value="1"/>
</dbReference>
<evidence type="ECO:0000259" key="6">
    <source>
        <dbReference type="Pfam" id="PF04542"/>
    </source>
</evidence>
<evidence type="ECO:0000256" key="5">
    <source>
        <dbReference type="ARBA" id="ARBA00023163"/>
    </source>
</evidence>
<keyword evidence="9" id="KW-1185">Reference proteome</keyword>
<reference evidence="8 9" key="1">
    <citation type="journal article" date="2019" name="Int. J. Syst. Evol. Microbiol.">
        <title>The Global Catalogue of Microorganisms (GCM) 10K type strain sequencing project: providing services to taxonomists for standard genome sequencing and annotation.</title>
        <authorList>
            <consortium name="The Broad Institute Genomics Platform"/>
            <consortium name="The Broad Institute Genome Sequencing Center for Infectious Disease"/>
            <person name="Wu L."/>
            <person name="Ma J."/>
        </authorList>
    </citation>
    <scope>NUCLEOTIDE SEQUENCE [LARGE SCALE GENOMIC DNA]</scope>
    <source>
        <strain evidence="8 9">JCM 15591</strain>
    </source>
</reference>
<evidence type="ECO:0000256" key="4">
    <source>
        <dbReference type="ARBA" id="ARBA00023125"/>
    </source>
</evidence>
<dbReference type="InterPro" id="IPR014284">
    <property type="entry name" value="RNA_pol_sigma-70_dom"/>
</dbReference>
<dbReference type="NCBIfam" id="TIGR02983">
    <property type="entry name" value="SigE-fam_strep"/>
    <property type="match status" value="1"/>
</dbReference>
<evidence type="ECO:0000256" key="2">
    <source>
        <dbReference type="ARBA" id="ARBA00023015"/>
    </source>
</evidence>
<dbReference type="Pfam" id="PF04542">
    <property type="entry name" value="Sigma70_r2"/>
    <property type="match status" value="1"/>
</dbReference>
<organism evidence="8 9">
    <name type="scientific">Nostocoides vanveenii</name>
    <dbReference type="NCBI Taxonomy" id="330835"/>
    <lineage>
        <taxon>Bacteria</taxon>
        <taxon>Bacillati</taxon>
        <taxon>Actinomycetota</taxon>
        <taxon>Actinomycetes</taxon>
        <taxon>Micrococcales</taxon>
        <taxon>Intrasporangiaceae</taxon>
        <taxon>Nostocoides</taxon>
    </lineage>
</organism>
<protein>
    <submittedName>
        <fullName evidence="8">SigE family RNA polymerase sigma factor</fullName>
    </submittedName>
</protein>
<keyword evidence="2" id="KW-0805">Transcription regulation</keyword>
<evidence type="ECO:0000259" key="7">
    <source>
        <dbReference type="Pfam" id="PF08281"/>
    </source>
</evidence>
<dbReference type="RefSeq" id="WP_324387784.1">
    <property type="nucleotide sequence ID" value="NZ_BAAAPN010000091.1"/>
</dbReference>
<dbReference type="InterPro" id="IPR036388">
    <property type="entry name" value="WH-like_DNA-bd_sf"/>
</dbReference>
<dbReference type="SUPFAM" id="SSF88659">
    <property type="entry name" value="Sigma3 and sigma4 domains of RNA polymerase sigma factors"/>
    <property type="match status" value="1"/>
</dbReference>
<proteinExistence type="inferred from homology"/>
<dbReference type="InterPro" id="IPR013325">
    <property type="entry name" value="RNA_pol_sigma_r2"/>
</dbReference>
<dbReference type="EMBL" id="BAAAPN010000091">
    <property type="protein sequence ID" value="GAA1772134.1"/>
    <property type="molecule type" value="Genomic_DNA"/>
</dbReference>
<feature type="domain" description="RNA polymerase sigma-70 region 2" evidence="6">
    <location>
        <begin position="18"/>
        <end position="82"/>
    </location>
</feature>
<dbReference type="Gene3D" id="1.10.1740.10">
    <property type="match status" value="1"/>
</dbReference>
<accession>A0ABN2L4B3</accession>
<dbReference type="NCBIfam" id="TIGR02937">
    <property type="entry name" value="sigma70-ECF"/>
    <property type="match status" value="1"/>
</dbReference>
<dbReference type="InterPro" id="IPR039425">
    <property type="entry name" value="RNA_pol_sigma-70-like"/>
</dbReference>
<gene>
    <name evidence="8" type="ORF">GCM10009810_31970</name>
</gene>
<comment type="caution">
    <text evidence="8">The sequence shown here is derived from an EMBL/GenBank/DDBJ whole genome shotgun (WGS) entry which is preliminary data.</text>
</comment>
<dbReference type="PANTHER" id="PTHR43133:SF50">
    <property type="entry name" value="ECF RNA POLYMERASE SIGMA FACTOR SIGM"/>
    <property type="match status" value="1"/>
</dbReference>
<keyword evidence="4" id="KW-0238">DNA-binding</keyword>
<dbReference type="InterPro" id="IPR014325">
    <property type="entry name" value="RNA_pol_sigma-E_actinobac"/>
</dbReference>
<evidence type="ECO:0000256" key="1">
    <source>
        <dbReference type="ARBA" id="ARBA00010641"/>
    </source>
</evidence>
<name>A0ABN2L4B3_9MICO</name>
<dbReference type="Proteomes" id="UP001501475">
    <property type="component" value="Unassembled WGS sequence"/>
</dbReference>
<dbReference type="CDD" id="cd06171">
    <property type="entry name" value="Sigma70_r4"/>
    <property type="match status" value="1"/>
</dbReference>
<evidence type="ECO:0000256" key="3">
    <source>
        <dbReference type="ARBA" id="ARBA00023082"/>
    </source>
</evidence>
<dbReference type="SUPFAM" id="SSF88946">
    <property type="entry name" value="Sigma2 domain of RNA polymerase sigma factors"/>
    <property type="match status" value="1"/>
</dbReference>
<dbReference type="InterPro" id="IPR013324">
    <property type="entry name" value="RNA_pol_sigma_r3/r4-like"/>
</dbReference>
<keyword evidence="3" id="KW-0731">Sigma factor</keyword>